<dbReference type="AlphaFoldDB" id="C8X1C5"/>
<dbReference type="RefSeq" id="WP_015751378.1">
    <property type="nucleotide sequence ID" value="NC_013223.1"/>
</dbReference>
<dbReference type="eggNOG" id="ENOG502ZPCS">
    <property type="taxonomic scope" value="Bacteria"/>
</dbReference>
<organism evidence="1 2">
    <name type="scientific">Desulfohalobium retbaense (strain ATCC 49708 / DSM 5692 / JCM 16813 / HR100)</name>
    <dbReference type="NCBI Taxonomy" id="485915"/>
    <lineage>
        <taxon>Bacteria</taxon>
        <taxon>Pseudomonadati</taxon>
        <taxon>Thermodesulfobacteriota</taxon>
        <taxon>Desulfovibrionia</taxon>
        <taxon>Desulfovibrionales</taxon>
        <taxon>Desulfohalobiaceae</taxon>
        <taxon>Desulfohalobium</taxon>
    </lineage>
</organism>
<gene>
    <name evidence="1" type="ordered locus">Dret_0931</name>
</gene>
<dbReference type="KEGG" id="drt:Dret_0931"/>
<reference evidence="1 2" key="2">
    <citation type="journal article" date="2010" name="Stand. Genomic Sci.">
        <title>Complete genome sequence of Desulfohalobium retbaense type strain (HR(100)).</title>
        <authorList>
            <person name="Spring S."/>
            <person name="Nolan M."/>
            <person name="Lapidus A."/>
            <person name="Glavina Del Rio T."/>
            <person name="Copeland A."/>
            <person name="Tice H."/>
            <person name="Cheng J.F."/>
            <person name="Lucas S."/>
            <person name="Land M."/>
            <person name="Chen F."/>
            <person name="Bruce D."/>
            <person name="Goodwin L."/>
            <person name="Pitluck S."/>
            <person name="Ivanova N."/>
            <person name="Mavromatis K."/>
            <person name="Mikhailova N."/>
            <person name="Pati A."/>
            <person name="Chen A."/>
            <person name="Palaniappan K."/>
            <person name="Hauser L."/>
            <person name="Chang Y.J."/>
            <person name="Jeffries C.D."/>
            <person name="Munk C."/>
            <person name="Kiss H."/>
            <person name="Chain P."/>
            <person name="Han C."/>
            <person name="Brettin T."/>
            <person name="Detter J.C."/>
            <person name="Schuler E."/>
            <person name="Goker M."/>
            <person name="Rohde M."/>
            <person name="Bristow J."/>
            <person name="Eisen J.A."/>
            <person name="Markowitz V."/>
            <person name="Hugenholtz P."/>
            <person name="Kyrpides N.C."/>
            <person name="Klenk H.P."/>
        </authorList>
    </citation>
    <scope>NUCLEOTIDE SEQUENCE [LARGE SCALE GENOMIC DNA]</scope>
    <source>
        <strain evidence="1 2">DSM 5692</strain>
    </source>
</reference>
<dbReference type="EMBL" id="CP001734">
    <property type="protein sequence ID" value="ACV68222.1"/>
    <property type="molecule type" value="Genomic_DNA"/>
</dbReference>
<keyword evidence="2" id="KW-1185">Reference proteome</keyword>
<dbReference type="STRING" id="485915.Dret_0931"/>
<evidence type="ECO:0000313" key="2">
    <source>
        <dbReference type="Proteomes" id="UP000001052"/>
    </source>
</evidence>
<dbReference type="HOGENOM" id="CLU_130258_0_0_7"/>
<evidence type="ECO:0000313" key="1">
    <source>
        <dbReference type="EMBL" id="ACV68222.1"/>
    </source>
</evidence>
<dbReference type="Proteomes" id="UP000001052">
    <property type="component" value="Chromosome"/>
</dbReference>
<evidence type="ECO:0008006" key="3">
    <source>
        <dbReference type="Google" id="ProtNLM"/>
    </source>
</evidence>
<proteinExistence type="predicted"/>
<dbReference type="OrthoDB" id="9792686at2"/>
<reference evidence="2" key="1">
    <citation type="submission" date="2009-09" db="EMBL/GenBank/DDBJ databases">
        <title>The complete chromosome of Desulfohalobium retbaense DSM 5692.</title>
        <authorList>
            <consortium name="US DOE Joint Genome Institute (JGI-PGF)"/>
            <person name="Lucas S."/>
            <person name="Copeland A."/>
            <person name="Lapidus A."/>
            <person name="Glavina del Rio T."/>
            <person name="Dalin E."/>
            <person name="Tice H."/>
            <person name="Bruce D."/>
            <person name="Goodwin L."/>
            <person name="Pitluck S."/>
            <person name="Kyrpides N."/>
            <person name="Mavromatis K."/>
            <person name="Ivanova N."/>
            <person name="Mikhailova N."/>
            <person name="Munk A.C."/>
            <person name="Brettin T."/>
            <person name="Detter J.C."/>
            <person name="Han C."/>
            <person name="Tapia R."/>
            <person name="Larimer F."/>
            <person name="Land M."/>
            <person name="Hauser L."/>
            <person name="Markowitz V."/>
            <person name="Cheng J.-F."/>
            <person name="Hugenholtz P."/>
            <person name="Woyke T."/>
            <person name="Wu D."/>
            <person name="Spring S."/>
            <person name="Klenk H.-P."/>
            <person name="Eisen J.A."/>
        </authorList>
    </citation>
    <scope>NUCLEOTIDE SEQUENCE [LARGE SCALE GENOMIC DNA]</scope>
    <source>
        <strain evidence="2">DSM 5692</strain>
    </source>
</reference>
<name>C8X1C5_DESRD</name>
<sequence>MNCPWCKGQIEDKEIQDPSKSHGICFDCAQKLLWRKAQKLNDFVNKFDSPVILIEESGRVAGANSLALEMLGKTSESIFYQNGGDVFECKWAQLPEGCGNTIHCKSCTIRNTVMHTLSTGESCHNVSAYPDLHYLTGTDKVEFIISTILVNDFVVLHIENP</sequence>
<accession>C8X1C5</accession>
<protein>
    <recommendedName>
        <fullName evidence="3">PAS domain-containing protein</fullName>
    </recommendedName>
</protein>